<keyword evidence="4" id="KW-0175">Coiled coil</keyword>
<accession>A0A2P6NUT5</accession>
<dbReference type="PANTHER" id="PTHR11595:SF21">
    <property type="entry name" value="ELONGATION FACTOR 1-BETA"/>
    <property type="match status" value="1"/>
</dbReference>
<feature type="compositionally biased region" description="Basic and acidic residues" evidence="5">
    <location>
        <begin position="43"/>
        <end position="58"/>
    </location>
</feature>
<gene>
    <name evidence="7" type="ORF">PROFUN_02434</name>
</gene>
<name>A0A2P6NUT5_9EUKA</name>
<dbReference type="PANTHER" id="PTHR11595">
    <property type="entry name" value="EF-HAND AND COILED-COIL DOMAIN-CONTAINING FAMILY MEMBER"/>
    <property type="match status" value="1"/>
</dbReference>
<dbReference type="Proteomes" id="UP000241769">
    <property type="component" value="Unassembled WGS sequence"/>
</dbReference>
<dbReference type="AlphaFoldDB" id="A0A2P6NUT5"/>
<dbReference type="GO" id="GO:0005853">
    <property type="term" value="C:eukaryotic translation elongation factor 1 complex"/>
    <property type="evidence" value="ECO:0007669"/>
    <property type="project" value="InterPro"/>
</dbReference>
<comment type="caution">
    <text evidence="7">The sequence shown here is derived from an EMBL/GenBank/DDBJ whole genome shotgun (WGS) entry which is preliminary data.</text>
</comment>
<dbReference type="InterPro" id="IPR049720">
    <property type="entry name" value="EF1B_bsu/dsu"/>
</dbReference>
<keyword evidence="8" id="KW-1185">Reference proteome</keyword>
<dbReference type="InterPro" id="IPR014717">
    <property type="entry name" value="Transl_elong_EF1B/ribsomal_bS6"/>
</dbReference>
<evidence type="ECO:0000259" key="6">
    <source>
        <dbReference type="SMART" id="SM00888"/>
    </source>
</evidence>
<evidence type="ECO:0000313" key="8">
    <source>
        <dbReference type="Proteomes" id="UP000241769"/>
    </source>
</evidence>
<dbReference type="STRING" id="1890364.A0A2P6NUT5"/>
<dbReference type="InterPro" id="IPR014038">
    <property type="entry name" value="EF1B_bsu/dsu_GNE"/>
</dbReference>
<comment type="similarity">
    <text evidence="1">Belongs to the EF-1-beta/EF-1-delta family.</text>
</comment>
<feature type="compositionally biased region" description="Acidic residues" evidence="5">
    <location>
        <begin position="59"/>
        <end position="72"/>
    </location>
</feature>
<keyword evidence="2 7" id="KW-0251">Elongation factor</keyword>
<dbReference type="InParanoid" id="A0A2P6NUT5"/>
<feature type="compositionally biased region" description="Basic and acidic residues" evidence="5">
    <location>
        <begin position="21"/>
        <end position="33"/>
    </location>
</feature>
<proteinExistence type="inferred from homology"/>
<protein>
    <submittedName>
        <fullName evidence="7">Elongation factor 1-beta-like isoform 1</fullName>
    </submittedName>
</protein>
<dbReference type="Pfam" id="PF00736">
    <property type="entry name" value="EF1_GNE"/>
    <property type="match status" value="1"/>
</dbReference>
<sequence>MPADLNNLVLFYSALKGVRTTSEKPVEQKKEETQAAAPAVEAPKVEAKKEEKKEKKDDDFDLFGDDEEDEEHQAEITRRAKEQAAKKAEKLAATGKKAESLKSAIVIDVKPWDDTTDMVEMERLVREIVLDGLEWKASKLTPIGYGIKKLQISCHVEDAKVSVDDIQEKIEAIEELVQSTDIDSFTKL</sequence>
<feature type="domain" description="Translation elongation factor EF1B beta/delta subunit guanine nucleotide exchange" evidence="6">
    <location>
        <begin position="102"/>
        <end position="188"/>
    </location>
</feature>
<evidence type="ECO:0000256" key="1">
    <source>
        <dbReference type="ARBA" id="ARBA00007411"/>
    </source>
</evidence>
<evidence type="ECO:0000256" key="4">
    <source>
        <dbReference type="SAM" id="Coils"/>
    </source>
</evidence>
<dbReference type="FunFam" id="3.30.70.60:FF:000001">
    <property type="entry name" value="Elongation factor 1-beta 1 like"/>
    <property type="match status" value="1"/>
</dbReference>
<dbReference type="SUPFAM" id="SSF54984">
    <property type="entry name" value="eEF-1beta-like"/>
    <property type="match status" value="1"/>
</dbReference>
<dbReference type="EMBL" id="MDYQ01000018">
    <property type="protein sequence ID" value="PRP87734.1"/>
    <property type="molecule type" value="Genomic_DNA"/>
</dbReference>
<organism evidence="7 8">
    <name type="scientific">Planoprotostelium fungivorum</name>
    <dbReference type="NCBI Taxonomy" id="1890364"/>
    <lineage>
        <taxon>Eukaryota</taxon>
        <taxon>Amoebozoa</taxon>
        <taxon>Evosea</taxon>
        <taxon>Variosea</taxon>
        <taxon>Cavosteliida</taxon>
        <taxon>Cavosteliaceae</taxon>
        <taxon>Planoprotostelium</taxon>
    </lineage>
</organism>
<dbReference type="Gene3D" id="3.30.70.60">
    <property type="match status" value="1"/>
</dbReference>
<dbReference type="SMART" id="SM00888">
    <property type="entry name" value="EF1_GNE"/>
    <property type="match status" value="1"/>
</dbReference>
<keyword evidence="3" id="KW-0648">Protein biosynthesis</keyword>
<reference evidence="7 8" key="1">
    <citation type="journal article" date="2018" name="Genome Biol. Evol.">
        <title>Multiple Roots of Fruiting Body Formation in Amoebozoa.</title>
        <authorList>
            <person name="Hillmann F."/>
            <person name="Forbes G."/>
            <person name="Novohradska S."/>
            <person name="Ferling I."/>
            <person name="Riege K."/>
            <person name="Groth M."/>
            <person name="Westermann M."/>
            <person name="Marz M."/>
            <person name="Spaller T."/>
            <person name="Winckler T."/>
            <person name="Schaap P."/>
            <person name="Glockner G."/>
        </authorList>
    </citation>
    <scope>NUCLEOTIDE SEQUENCE [LARGE SCALE GENOMIC DNA]</scope>
    <source>
        <strain evidence="7 8">Jena</strain>
    </source>
</reference>
<evidence type="ECO:0000256" key="5">
    <source>
        <dbReference type="SAM" id="MobiDB-lite"/>
    </source>
</evidence>
<evidence type="ECO:0000256" key="3">
    <source>
        <dbReference type="ARBA" id="ARBA00022917"/>
    </source>
</evidence>
<dbReference type="GO" id="GO:0003746">
    <property type="term" value="F:translation elongation factor activity"/>
    <property type="evidence" value="ECO:0007669"/>
    <property type="project" value="UniProtKB-KW"/>
</dbReference>
<dbReference type="GO" id="GO:0005829">
    <property type="term" value="C:cytosol"/>
    <property type="evidence" value="ECO:0007669"/>
    <property type="project" value="TreeGrafter"/>
</dbReference>
<dbReference type="GO" id="GO:0005085">
    <property type="term" value="F:guanyl-nucleotide exchange factor activity"/>
    <property type="evidence" value="ECO:0007669"/>
    <property type="project" value="TreeGrafter"/>
</dbReference>
<feature type="coiled-coil region" evidence="4">
    <location>
        <begin position="156"/>
        <end position="183"/>
    </location>
</feature>
<dbReference type="OrthoDB" id="331763at2759"/>
<evidence type="ECO:0000256" key="2">
    <source>
        <dbReference type="ARBA" id="ARBA00022768"/>
    </source>
</evidence>
<dbReference type="InterPro" id="IPR036219">
    <property type="entry name" value="eEF-1beta-like_sf"/>
</dbReference>
<dbReference type="CDD" id="cd00292">
    <property type="entry name" value="EF1B"/>
    <property type="match status" value="1"/>
</dbReference>
<feature type="region of interest" description="Disordered" evidence="5">
    <location>
        <begin position="19"/>
        <end position="74"/>
    </location>
</feature>
<evidence type="ECO:0000313" key="7">
    <source>
        <dbReference type="EMBL" id="PRP87734.1"/>
    </source>
</evidence>